<dbReference type="Pfam" id="PF10017">
    <property type="entry name" value="Methyltransf_33"/>
    <property type="match status" value="1"/>
</dbReference>
<dbReference type="Gene3D" id="3.40.50.150">
    <property type="entry name" value="Vaccinia Virus protein VP39"/>
    <property type="match status" value="1"/>
</dbReference>
<dbReference type="OrthoDB" id="5289726at2"/>
<sequence length="350" mass="38799">MTTQADRSTRTASPGTTAPTQGWRYVDHLPADFSDDLLRRDVESGLTAADKWLPPRWFYDRTGSELFEDITRLPEYYPTRCEAEILSAHAAEIMARANGRVLLELGSGSSSKTRLLLDRLTQRGAGSGEGLADGPGYVSVDVSESALRDAAIGLSSEYPDLDITAVRADFTSQLDALPADGPRVVAFLGSTIGNLDPTERGSFLTALRAVLRPGEHLLLGADLVKAPDILVAAYDDATGVTAAFNKNVLRVLDEALDADADPDDFDHLARWDPHRRWIEMRLRARRDLRLHFRDLDLTVALRRGEDIRTEISAKFDRDTLRAELRSAGFVDAGWWTDSRDWFSLSLWRAA</sequence>
<dbReference type="RefSeq" id="WP_137450307.1">
    <property type="nucleotide sequence ID" value="NZ_SZZH01000003.1"/>
</dbReference>
<keyword evidence="2 5" id="KW-0808">Transferase</keyword>
<dbReference type="AlphaFoldDB" id="A0A4U6QF57"/>
<organism evidence="5 6">
    <name type="scientific">Nakamurella flava</name>
    <dbReference type="NCBI Taxonomy" id="2576308"/>
    <lineage>
        <taxon>Bacteria</taxon>
        <taxon>Bacillati</taxon>
        <taxon>Actinomycetota</taxon>
        <taxon>Actinomycetes</taxon>
        <taxon>Nakamurellales</taxon>
        <taxon>Nakamurellaceae</taxon>
        <taxon>Nakamurella</taxon>
    </lineage>
</organism>
<feature type="compositionally biased region" description="Polar residues" evidence="3">
    <location>
        <begin position="1"/>
        <end position="20"/>
    </location>
</feature>
<dbReference type="NCBIfam" id="TIGR03438">
    <property type="entry name" value="egtD_ergothio"/>
    <property type="match status" value="1"/>
</dbReference>
<evidence type="ECO:0000313" key="5">
    <source>
        <dbReference type="EMBL" id="TKV58646.1"/>
    </source>
</evidence>
<evidence type="ECO:0000256" key="2">
    <source>
        <dbReference type="ARBA" id="ARBA00022679"/>
    </source>
</evidence>
<dbReference type="InterPro" id="IPR017804">
    <property type="entry name" value="MeTrfase_EgtD-like"/>
</dbReference>
<dbReference type="SUPFAM" id="SSF53335">
    <property type="entry name" value="S-adenosyl-L-methionine-dependent methyltransferases"/>
    <property type="match status" value="1"/>
</dbReference>
<feature type="region of interest" description="Disordered" evidence="3">
    <location>
        <begin position="1"/>
        <end position="22"/>
    </location>
</feature>
<reference evidence="5 6" key="1">
    <citation type="submission" date="2019-05" db="EMBL/GenBank/DDBJ databases">
        <title>Nakamurella sp. N5BH11, whole genome shotgun sequence.</title>
        <authorList>
            <person name="Tuo L."/>
        </authorList>
    </citation>
    <scope>NUCLEOTIDE SEQUENCE [LARGE SCALE GENOMIC DNA]</scope>
    <source>
        <strain evidence="5 6">N5BH11</strain>
    </source>
</reference>
<dbReference type="InterPro" id="IPR035094">
    <property type="entry name" value="EgtD"/>
</dbReference>
<dbReference type="Proteomes" id="UP000306985">
    <property type="component" value="Unassembled WGS sequence"/>
</dbReference>
<dbReference type="GO" id="GO:0032259">
    <property type="term" value="P:methylation"/>
    <property type="evidence" value="ECO:0007669"/>
    <property type="project" value="UniProtKB-KW"/>
</dbReference>
<proteinExistence type="predicted"/>
<dbReference type="InterPro" id="IPR051128">
    <property type="entry name" value="EgtD_Methyltrsf_superfamily"/>
</dbReference>
<keyword evidence="6" id="KW-1185">Reference proteome</keyword>
<comment type="caution">
    <text evidence="5">The sequence shown here is derived from an EMBL/GenBank/DDBJ whole genome shotgun (WGS) entry which is preliminary data.</text>
</comment>
<dbReference type="PANTHER" id="PTHR43397">
    <property type="entry name" value="ERGOTHIONEINE BIOSYNTHESIS PROTEIN 1"/>
    <property type="match status" value="1"/>
</dbReference>
<dbReference type="PANTHER" id="PTHR43397:SF1">
    <property type="entry name" value="ERGOTHIONEINE BIOSYNTHESIS PROTEIN 1"/>
    <property type="match status" value="1"/>
</dbReference>
<dbReference type="PIRSF" id="PIRSF018005">
    <property type="entry name" value="UCP018005"/>
    <property type="match status" value="1"/>
</dbReference>
<evidence type="ECO:0000259" key="4">
    <source>
        <dbReference type="Pfam" id="PF10017"/>
    </source>
</evidence>
<protein>
    <submittedName>
        <fullName evidence="5">L-histidine N(Alpha)-methyltransferase</fullName>
        <ecNumber evidence="5">2.1.1.44</ecNumber>
    </submittedName>
</protein>
<feature type="domain" description="Histidine-specific methyltransferase SAM-dependent" evidence="4">
    <location>
        <begin position="39"/>
        <end position="348"/>
    </location>
</feature>
<dbReference type="GO" id="GO:0052706">
    <property type="term" value="F:L-histidine N(alpha)-methyltransferase activity"/>
    <property type="evidence" value="ECO:0007669"/>
    <property type="project" value="UniProtKB-EC"/>
</dbReference>
<accession>A0A4U6QF57</accession>
<dbReference type="EMBL" id="SZZH01000003">
    <property type="protein sequence ID" value="TKV58646.1"/>
    <property type="molecule type" value="Genomic_DNA"/>
</dbReference>
<dbReference type="EC" id="2.1.1.44" evidence="5"/>
<evidence type="ECO:0000256" key="3">
    <source>
        <dbReference type="SAM" id="MobiDB-lite"/>
    </source>
</evidence>
<evidence type="ECO:0000256" key="1">
    <source>
        <dbReference type="ARBA" id="ARBA00022603"/>
    </source>
</evidence>
<dbReference type="InterPro" id="IPR019257">
    <property type="entry name" value="MeTrfase_dom"/>
</dbReference>
<gene>
    <name evidence="5" type="primary">egtD</name>
    <name evidence="5" type="ORF">FDO65_14060</name>
</gene>
<evidence type="ECO:0000313" key="6">
    <source>
        <dbReference type="Proteomes" id="UP000306985"/>
    </source>
</evidence>
<keyword evidence="1 5" id="KW-0489">Methyltransferase</keyword>
<name>A0A4U6QF57_9ACTN</name>
<dbReference type="InterPro" id="IPR029063">
    <property type="entry name" value="SAM-dependent_MTases_sf"/>
</dbReference>